<name>A0ABD5V939_9EURY</name>
<gene>
    <name evidence="1" type="ORF">ACFQGH_15850</name>
</gene>
<dbReference type="RefSeq" id="WP_340605239.1">
    <property type="nucleotide sequence ID" value="NZ_JBBMXV010000004.1"/>
</dbReference>
<dbReference type="EMBL" id="JBHSXQ010000004">
    <property type="protein sequence ID" value="MFC6906669.1"/>
    <property type="molecule type" value="Genomic_DNA"/>
</dbReference>
<protein>
    <submittedName>
        <fullName evidence="1">Uncharacterized protein</fullName>
    </submittedName>
</protein>
<evidence type="ECO:0000313" key="2">
    <source>
        <dbReference type="Proteomes" id="UP001596312"/>
    </source>
</evidence>
<reference evidence="1 2" key="1">
    <citation type="journal article" date="2019" name="Int. J. Syst. Evol. Microbiol.">
        <title>The Global Catalogue of Microorganisms (GCM) 10K type strain sequencing project: providing services to taxonomists for standard genome sequencing and annotation.</title>
        <authorList>
            <consortium name="The Broad Institute Genomics Platform"/>
            <consortium name="The Broad Institute Genome Sequencing Center for Infectious Disease"/>
            <person name="Wu L."/>
            <person name="Ma J."/>
        </authorList>
    </citation>
    <scope>NUCLEOTIDE SEQUENCE [LARGE SCALE GENOMIC DNA]</scope>
    <source>
        <strain evidence="1 2">CGMCC 1.3240</strain>
    </source>
</reference>
<proteinExistence type="predicted"/>
<evidence type="ECO:0000313" key="1">
    <source>
        <dbReference type="EMBL" id="MFC6906669.1"/>
    </source>
</evidence>
<dbReference type="Proteomes" id="UP001596312">
    <property type="component" value="Unassembled WGS sequence"/>
</dbReference>
<organism evidence="1 2">
    <name type="scientific">Halalkalicoccus tibetensis</name>
    <dbReference type="NCBI Taxonomy" id="175632"/>
    <lineage>
        <taxon>Archaea</taxon>
        <taxon>Methanobacteriati</taxon>
        <taxon>Methanobacteriota</taxon>
        <taxon>Stenosarchaea group</taxon>
        <taxon>Halobacteria</taxon>
        <taxon>Halobacteriales</taxon>
        <taxon>Halococcaceae</taxon>
        <taxon>Halalkalicoccus</taxon>
    </lineage>
</organism>
<accession>A0ABD5V939</accession>
<dbReference type="AlphaFoldDB" id="A0ABD5V939"/>
<comment type="caution">
    <text evidence="1">The sequence shown here is derived from an EMBL/GenBank/DDBJ whole genome shotgun (WGS) entry which is preliminary data.</text>
</comment>
<sequence>MRNVSEEWLRSVVADTLCVAVSEPTIWDGENTAAAIEIDVERTAETLAEELPSGYGTRIDEGGKRIAVLKETG</sequence>
<keyword evidence="2" id="KW-1185">Reference proteome</keyword>